<feature type="chain" id="PRO_5027005233" evidence="1">
    <location>
        <begin position="18"/>
        <end position="364"/>
    </location>
</feature>
<evidence type="ECO:0000313" key="3">
    <source>
        <dbReference type="RefSeq" id="XP_011631194.1"/>
    </source>
</evidence>
<dbReference type="AlphaFoldDB" id="A0A6I9VW81"/>
<dbReference type="GO" id="GO:0005615">
    <property type="term" value="C:extracellular space"/>
    <property type="evidence" value="ECO:0007669"/>
    <property type="project" value="TreeGrafter"/>
</dbReference>
<name>A0A6I9VW81_9HYME</name>
<gene>
    <name evidence="3" type="primary">LOC105423218</name>
</gene>
<evidence type="ECO:0000256" key="1">
    <source>
        <dbReference type="SAM" id="SignalP"/>
    </source>
</evidence>
<dbReference type="Pfam" id="PF06585">
    <property type="entry name" value="JHBP"/>
    <property type="match status" value="2"/>
</dbReference>
<sequence>MFIAVSVFALLTVHIAAEIPSYINVCGRRDPNINQCILDNINNLKSKICEGLPDLDIPPNDPFIIDEIVISDTPNTKLYIRNAQVSGLCDFTIKSFHADIDNLNYDVDLLFHQIRGNTTYDFNISLLSTPIAYKGQLYITATSYIHVCGLKNPNFDQCILENIENLKGKICEGIPELDIESNNPFYLDKLTIFNISMITLFVENTQVTGLCDFVVNFLHLEMDKMHFDIDLLFKRIQINATYDLNIRLLVPIASRGKVYITTDNVGANVSVDMGLTIRHGKTYSYVSQIKINLDIKGYDIEFALNEEQLSQLHEIITNFIGKNQQEIIKTFKPALEEAISKRIISLSNNMLKHFTYEELYPDRT</sequence>
<dbReference type="Gene3D" id="3.15.10.30">
    <property type="entry name" value="Haemolymph juvenile hormone binding protein"/>
    <property type="match status" value="2"/>
</dbReference>
<dbReference type="GeneID" id="105423218"/>
<dbReference type="Proteomes" id="UP000504615">
    <property type="component" value="Unplaced"/>
</dbReference>
<dbReference type="OrthoDB" id="8185902at2759"/>
<reference evidence="3" key="1">
    <citation type="submission" date="2025-08" db="UniProtKB">
        <authorList>
            <consortium name="RefSeq"/>
        </authorList>
    </citation>
    <scope>IDENTIFICATION</scope>
</reference>
<proteinExistence type="predicted"/>
<dbReference type="PANTHER" id="PTHR11008:SF41">
    <property type="entry name" value="RE70318P"/>
    <property type="match status" value="1"/>
</dbReference>
<dbReference type="InterPro" id="IPR010562">
    <property type="entry name" value="Haemolymph_juvenile_hormone-bd"/>
</dbReference>
<dbReference type="SMART" id="SM00700">
    <property type="entry name" value="JHBP"/>
    <property type="match status" value="1"/>
</dbReference>
<keyword evidence="1" id="KW-0732">Signal</keyword>
<dbReference type="InterPro" id="IPR038606">
    <property type="entry name" value="To_sf"/>
</dbReference>
<feature type="signal peptide" evidence="1">
    <location>
        <begin position="1"/>
        <end position="17"/>
    </location>
</feature>
<evidence type="ECO:0000313" key="2">
    <source>
        <dbReference type="Proteomes" id="UP000504615"/>
    </source>
</evidence>
<protein>
    <submittedName>
        <fullName evidence="3">Uncharacterized protein LOC105423218</fullName>
    </submittedName>
</protein>
<organism evidence="2 3">
    <name type="scientific">Pogonomyrmex barbatus</name>
    <name type="common">red harvester ant</name>
    <dbReference type="NCBI Taxonomy" id="144034"/>
    <lineage>
        <taxon>Eukaryota</taxon>
        <taxon>Metazoa</taxon>
        <taxon>Ecdysozoa</taxon>
        <taxon>Arthropoda</taxon>
        <taxon>Hexapoda</taxon>
        <taxon>Insecta</taxon>
        <taxon>Pterygota</taxon>
        <taxon>Neoptera</taxon>
        <taxon>Endopterygota</taxon>
        <taxon>Hymenoptera</taxon>
        <taxon>Apocrita</taxon>
        <taxon>Aculeata</taxon>
        <taxon>Formicoidea</taxon>
        <taxon>Formicidae</taxon>
        <taxon>Myrmicinae</taxon>
        <taxon>Pogonomyrmex</taxon>
    </lineage>
</organism>
<dbReference type="KEGG" id="pbar:105423218"/>
<dbReference type="RefSeq" id="XP_011631194.1">
    <property type="nucleotide sequence ID" value="XM_011632892.2"/>
</dbReference>
<keyword evidence="2" id="KW-1185">Reference proteome</keyword>
<dbReference type="PANTHER" id="PTHR11008">
    <property type="entry name" value="PROTEIN TAKEOUT-LIKE PROTEIN"/>
    <property type="match status" value="1"/>
</dbReference>
<accession>A0A6I9VW81</accession>